<reference evidence="3" key="4">
    <citation type="submission" date="2023-11" db="EMBL/GenBank/DDBJ databases">
        <title>Detection of rare carbapenemases in Enterobacterales - comparison of two colorimetric and two CIM-based carbapenemase assays.</title>
        <authorList>
            <person name="Schaffarczyk L."/>
            <person name="Noster J."/>
            <person name="Stelzer Y."/>
            <person name="Sattler J."/>
            <person name="Gatermann S."/>
            <person name="Hamprecht A."/>
        </authorList>
    </citation>
    <scope>NUCLEOTIDE SEQUENCE</scope>
    <source>
        <strain evidence="3">CIM-Cont-037</strain>
    </source>
</reference>
<feature type="compositionally biased region" description="Basic and acidic residues" evidence="1">
    <location>
        <begin position="86"/>
        <end position="96"/>
    </location>
</feature>
<feature type="transmembrane region" description="Helical" evidence="2">
    <location>
        <begin position="12"/>
        <end position="33"/>
    </location>
</feature>
<reference evidence="6" key="1">
    <citation type="submission" date="2020-06" db="EMBL/GenBank/DDBJ databases">
        <title>REHAB project genomes.</title>
        <authorList>
            <person name="Shaw L.P."/>
        </authorList>
    </citation>
    <scope>NUCLEOTIDE SEQUENCE [LARGE SCALE GENOMIC DNA]</scope>
    <source>
        <strain evidence="6">RHBSTW-00938</strain>
    </source>
</reference>
<sequence length="96" mass="10400">MRSPAALPKSILIVELVGMALLTLAWLSLNQYVQLPAPFASPTAALIMIFAGILLMIPAAIALMWRIAKIVAPQLTDNKTSSSTPSEREKHHDADH</sequence>
<protein>
    <submittedName>
        <fullName evidence="4">YbjC family protein</fullName>
    </submittedName>
</protein>
<accession>A0A0F0Z1I4</accession>
<feature type="region of interest" description="Disordered" evidence="1">
    <location>
        <begin position="77"/>
        <end position="96"/>
    </location>
</feature>
<evidence type="ECO:0000256" key="1">
    <source>
        <dbReference type="SAM" id="MobiDB-lite"/>
    </source>
</evidence>
<proteinExistence type="predicted"/>
<evidence type="ECO:0000313" key="5">
    <source>
        <dbReference type="EMBL" id="QMR38467.1"/>
    </source>
</evidence>
<dbReference type="EMBL" id="JARELW010000003">
    <property type="protein sequence ID" value="MEA8799477.1"/>
    <property type="molecule type" value="Genomic_DNA"/>
</dbReference>
<gene>
    <name evidence="5" type="ORF">HV331_02725</name>
    <name evidence="4" type="ORF">PZT46_09440</name>
    <name evidence="3" type="ORF">SJ059_14160</name>
</gene>
<dbReference type="RefSeq" id="WP_015367531.1">
    <property type="nucleotide sequence ID" value="NZ_AP022108.1"/>
</dbReference>
<evidence type="ECO:0000313" key="3">
    <source>
        <dbReference type="EMBL" id="MDX7015600.1"/>
    </source>
</evidence>
<evidence type="ECO:0000313" key="7">
    <source>
        <dbReference type="Proteomes" id="UP001303386"/>
    </source>
</evidence>
<dbReference type="InterPro" id="IPR010815">
    <property type="entry name" value="DUF1418"/>
</dbReference>
<dbReference type="Pfam" id="PF07214">
    <property type="entry name" value="DUF1418"/>
    <property type="match status" value="1"/>
</dbReference>
<keyword evidence="2" id="KW-0812">Transmembrane</keyword>
<name>A0A0F0Z1I4_KLEAE</name>
<accession>A0A157TIB0</accession>
<evidence type="ECO:0000256" key="2">
    <source>
        <dbReference type="SAM" id="Phobius"/>
    </source>
</evidence>
<feature type="transmembrane region" description="Helical" evidence="2">
    <location>
        <begin position="45"/>
        <end position="65"/>
    </location>
</feature>
<evidence type="ECO:0000313" key="6">
    <source>
        <dbReference type="Proteomes" id="UP000514462"/>
    </source>
</evidence>
<dbReference type="EMBL" id="JAWZZT010000011">
    <property type="protein sequence ID" value="MDX7015600.1"/>
    <property type="molecule type" value="Genomic_DNA"/>
</dbReference>
<dbReference type="EMBL" id="CP055904">
    <property type="protein sequence ID" value="QMR38467.1"/>
    <property type="molecule type" value="Genomic_DNA"/>
</dbReference>
<reference evidence="4" key="3">
    <citation type="journal article" date="2023" name="J. Hosp. Infect.">
        <title>Cross-contamination of carbapenem-resistant Gram-negative bacteria between patients and hospital environment in the first year of a newly built surgical ward.</title>
        <authorList>
            <person name="Boutin S."/>
            <person name="Scherrer M."/>
            <person name="Spath I."/>
            <person name="Kocer K."/>
            <person name="Heeg K."/>
            <person name="Nurjadi D."/>
        </authorList>
    </citation>
    <scope>NUCLEOTIDE SEQUENCE</scope>
    <source>
        <strain evidence="4">KE10384</strain>
    </source>
</reference>
<keyword evidence="2" id="KW-1133">Transmembrane helix</keyword>
<dbReference type="Proteomes" id="UP001279012">
    <property type="component" value="Unassembled WGS sequence"/>
</dbReference>
<dbReference type="Proteomes" id="UP000514462">
    <property type="component" value="Chromosome"/>
</dbReference>
<organism evidence="4 7">
    <name type="scientific">Klebsiella aerogenes</name>
    <name type="common">Enterobacter aerogenes</name>
    <dbReference type="NCBI Taxonomy" id="548"/>
    <lineage>
        <taxon>Bacteria</taxon>
        <taxon>Pseudomonadati</taxon>
        <taxon>Pseudomonadota</taxon>
        <taxon>Gammaproteobacteria</taxon>
        <taxon>Enterobacterales</taxon>
        <taxon>Enterobacteriaceae</taxon>
        <taxon>Klebsiella/Raoultella group</taxon>
        <taxon>Klebsiella</taxon>
    </lineage>
</organism>
<keyword evidence="2" id="KW-0472">Membrane</keyword>
<reference evidence="5" key="2">
    <citation type="journal article" date="2021" name="Microb. Genom.">
        <title>A genomic epidemiological study shows that prevalence of antimicrobial resistance in Enterobacterales is associated with the livestock host, as well as antimicrobial usage.</title>
        <authorList>
            <person name="AbuOun M."/>
            <person name="Jones H."/>
            <person name="Stubberfield E."/>
            <person name="Gilson D."/>
            <person name="Shaw L.P."/>
            <person name="Hubbard A.T.M."/>
            <person name="Chau K.K."/>
            <person name="Sebra R."/>
            <person name="Peto T.E.A."/>
            <person name="Crook D.W."/>
            <person name="Read D.S."/>
            <person name="Gweon H.S."/>
            <person name="Walker A.S."/>
            <person name="Stoesser N."/>
            <person name="Smith R.P."/>
            <person name="Anjum M.F."/>
            <person name="On Behalf Of The Rehab Consortium."/>
        </authorList>
    </citation>
    <scope>NUCLEOTIDE SEQUENCE</scope>
    <source>
        <strain evidence="5">RHBSTW-00938</strain>
    </source>
</reference>
<dbReference type="AlphaFoldDB" id="A0A0F0Z1I4"/>
<evidence type="ECO:0000313" key="4">
    <source>
        <dbReference type="EMBL" id="MEA8799477.1"/>
    </source>
</evidence>
<dbReference type="Proteomes" id="UP001303386">
    <property type="component" value="Unassembled WGS sequence"/>
</dbReference>